<dbReference type="PANTHER" id="PTHR43479:SF11">
    <property type="entry name" value="ACREF_ENVCD OPERON REPRESSOR-RELATED"/>
    <property type="match status" value="1"/>
</dbReference>
<dbReference type="GO" id="GO:0003677">
    <property type="term" value="F:DNA binding"/>
    <property type="evidence" value="ECO:0007669"/>
    <property type="project" value="UniProtKB-UniRule"/>
</dbReference>
<evidence type="ECO:0000256" key="3">
    <source>
        <dbReference type="SAM" id="MobiDB-lite"/>
    </source>
</evidence>
<sequence length="220" mass="25386">MSATKEKEQQTDKPRRRSRAERSEETRQALFQAAAEMVGEYGYAEASISRITARAKVAQGTFYNYFDSRQDLFDQLLPALGEKMLAYIRSRMGEATGPEREERRIRAYFDFLRDYPEFYRILYEAETLAPKAHRQHIDAIAGGYARALSRSWERGEMPGYEKRELEVVAFMLLAARGYLSMRYGFSGDRPGAMPEWVIEAYMKFVRHGLYDAQAPGSKPT</sequence>
<reference evidence="5 6" key="1">
    <citation type="journal article" date="2012" name="J. Bacteriol.">
        <title>Genome Sequence of Oceanibaculum indicum Type Strain P24.</title>
        <authorList>
            <person name="Lai Q."/>
            <person name="Shao Z."/>
        </authorList>
    </citation>
    <scope>NUCLEOTIDE SEQUENCE [LARGE SCALE GENOMIC DNA]</scope>
    <source>
        <strain evidence="5 6">P24</strain>
    </source>
</reference>
<evidence type="ECO:0000256" key="1">
    <source>
        <dbReference type="ARBA" id="ARBA00023125"/>
    </source>
</evidence>
<dbReference type="InterPro" id="IPR036271">
    <property type="entry name" value="Tet_transcr_reg_TetR-rel_C_sf"/>
</dbReference>
<dbReference type="AlphaFoldDB" id="K2IXB5"/>
<dbReference type="InterPro" id="IPR050624">
    <property type="entry name" value="HTH-type_Tx_Regulator"/>
</dbReference>
<feature type="compositionally biased region" description="Basic and acidic residues" evidence="3">
    <location>
        <begin position="1"/>
        <end position="13"/>
    </location>
</feature>
<evidence type="ECO:0000313" key="5">
    <source>
        <dbReference type="EMBL" id="EKE67282.1"/>
    </source>
</evidence>
<keyword evidence="6" id="KW-1185">Reference proteome</keyword>
<dbReference type="Proteomes" id="UP000006746">
    <property type="component" value="Unassembled WGS sequence"/>
</dbReference>
<dbReference type="STRING" id="1207063.P24_18721"/>
<proteinExistence type="predicted"/>
<dbReference type="PATRIC" id="fig|1207063.3.peg.3744"/>
<dbReference type="SUPFAM" id="SSF46689">
    <property type="entry name" value="Homeodomain-like"/>
    <property type="match status" value="1"/>
</dbReference>
<evidence type="ECO:0000313" key="6">
    <source>
        <dbReference type="Proteomes" id="UP000006746"/>
    </source>
</evidence>
<dbReference type="Gene3D" id="1.10.357.10">
    <property type="entry name" value="Tetracycline Repressor, domain 2"/>
    <property type="match status" value="1"/>
</dbReference>
<dbReference type="SUPFAM" id="SSF48498">
    <property type="entry name" value="Tetracyclin repressor-like, C-terminal domain"/>
    <property type="match status" value="1"/>
</dbReference>
<dbReference type="eggNOG" id="COG1309">
    <property type="taxonomic scope" value="Bacteria"/>
</dbReference>
<dbReference type="InterPro" id="IPR001647">
    <property type="entry name" value="HTH_TetR"/>
</dbReference>
<comment type="caution">
    <text evidence="5">The sequence shown here is derived from an EMBL/GenBank/DDBJ whole genome shotgun (WGS) entry which is preliminary data.</text>
</comment>
<evidence type="ECO:0000256" key="2">
    <source>
        <dbReference type="PROSITE-ProRule" id="PRU00335"/>
    </source>
</evidence>
<organism evidence="5 6">
    <name type="scientific">Oceanibaculum indicum P24</name>
    <dbReference type="NCBI Taxonomy" id="1207063"/>
    <lineage>
        <taxon>Bacteria</taxon>
        <taxon>Pseudomonadati</taxon>
        <taxon>Pseudomonadota</taxon>
        <taxon>Alphaproteobacteria</taxon>
        <taxon>Rhodospirillales</taxon>
        <taxon>Oceanibaculaceae</taxon>
        <taxon>Oceanibaculum</taxon>
    </lineage>
</organism>
<dbReference type="EMBL" id="AMRL01000051">
    <property type="protein sequence ID" value="EKE67282.1"/>
    <property type="molecule type" value="Genomic_DNA"/>
</dbReference>
<dbReference type="PANTHER" id="PTHR43479">
    <property type="entry name" value="ACREF/ENVCD OPERON REPRESSOR-RELATED"/>
    <property type="match status" value="1"/>
</dbReference>
<evidence type="ECO:0000259" key="4">
    <source>
        <dbReference type="PROSITE" id="PS50977"/>
    </source>
</evidence>
<feature type="region of interest" description="Disordered" evidence="3">
    <location>
        <begin position="1"/>
        <end position="26"/>
    </location>
</feature>
<dbReference type="Pfam" id="PF00440">
    <property type="entry name" value="TetR_N"/>
    <property type="match status" value="1"/>
</dbReference>
<dbReference type="InterPro" id="IPR009057">
    <property type="entry name" value="Homeodomain-like_sf"/>
</dbReference>
<feature type="domain" description="HTH tetR-type" evidence="4">
    <location>
        <begin position="24"/>
        <end position="84"/>
    </location>
</feature>
<keyword evidence="1 2" id="KW-0238">DNA-binding</keyword>
<name>K2IXB5_9PROT</name>
<accession>K2IXB5</accession>
<dbReference type="RefSeq" id="WP_008946343.1">
    <property type="nucleotide sequence ID" value="NZ_AMRL01000051.1"/>
</dbReference>
<gene>
    <name evidence="5" type="ORF">P24_18721</name>
</gene>
<protein>
    <submittedName>
        <fullName evidence="5">Transcriptional regulator</fullName>
    </submittedName>
</protein>
<dbReference type="PROSITE" id="PS50977">
    <property type="entry name" value="HTH_TETR_2"/>
    <property type="match status" value="1"/>
</dbReference>
<dbReference type="PRINTS" id="PR00455">
    <property type="entry name" value="HTHTETR"/>
</dbReference>
<feature type="DNA-binding region" description="H-T-H motif" evidence="2">
    <location>
        <begin position="47"/>
        <end position="66"/>
    </location>
</feature>